<dbReference type="GO" id="GO:0020037">
    <property type="term" value="F:heme binding"/>
    <property type="evidence" value="ECO:0007669"/>
    <property type="project" value="InterPro"/>
</dbReference>
<reference evidence="6" key="1">
    <citation type="submission" date="2020-08" db="EMBL/GenBank/DDBJ databases">
        <title>Multicomponent nature underlies the extraordinary mechanical properties of spider dragline silk.</title>
        <authorList>
            <person name="Kono N."/>
            <person name="Nakamura H."/>
            <person name="Mori M."/>
            <person name="Yoshida Y."/>
            <person name="Ohtoshi R."/>
            <person name="Malay A.D."/>
            <person name="Moran D.A.P."/>
            <person name="Tomita M."/>
            <person name="Numata K."/>
            <person name="Arakawa K."/>
        </authorList>
    </citation>
    <scope>NUCLEOTIDE SEQUENCE</scope>
</reference>
<dbReference type="PANTHER" id="PTHR11475:SF106">
    <property type="entry name" value="CURLY SU"/>
    <property type="match status" value="1"/>
</dbReference>
<organism evidence="6 7">
    <name type="scientific">Nephila pilipes</name>
    <name type="common">Giant wood spider</name>
    <name type="synonym">Nephila maculata</name>
    <dbReference type="NCBI Taxonomy" id="299642"/>
    <lineage>
        <taxon>Eukaryota</taxon>
        <taxon>Metazoa</taxon>
        <taxon>Ecdysozoa</taxon>
        <taxon>Arthropoda</taxon>
        <taxon>Chelicerata</taxon>
        <taxon>Arachnida</taxon>
        <taxon>Araneae</taxon>
        <taxon>Araneomorphae</taxon>
        <taxon>Entelegynae</taxon>
        <taxon>Araneoidea</taxon>
        <taxon>Nephilidae</taxon>
        <taxon>Nephila</taxon>
    </lineage>
</organism>
<evidence type="ECO:0000313" key="7">
    <source>
        <dbReference type="Proteomes" id="UP000887013"/>
    </source>
</evidence>
<dbReference type="Proteomes" id="UP000887013">
    <property type="component" value="Unassembled WGS sequence"/>
</dbReference>
<dbReference type="InterPro" id="IPR037120">
    <property type="entry name" value="Haem_peroxidase_sf_animal"/>
</dbReference>
<keyword evidence="4" id="KW-0732">Signal</keyword>
<dbReference type="GO" id="GO:0046872">
    <property type="term" value="F:metal ion binding"/>
    <property type="evidence" value="ECO:0007669"/>
    <property type="project" value="UniProtKB-KW"/>
</dbReference>
<dbReference type="InterPro" id="IPR010255">
    <property type="entry name" value="Haem_peroxidase_sf"/>
</dbReference>
<keyword evidence="7" id="KW-1185">Reference proteome</keyword>
<evidence type="ECO:0000256" key="1">
    <source>
        <dbReference type="ARBA" id="ARBA00004613"/>
    </source>
</evidence>
<keyword evidence="5" id="KW-0408">Iron</keyword>
<keyword evidence="2" id="KW-0964">Secreted</keyword>
<dbReference type="PRINTS" id="PR00457">
    <property type="entry name" value="ANPEROXIDASE"/>
</dbReference>
<dbReference type="FunFam" id="1.10.640.10:FF:000003">
    <property type="entry name" value="chorion peroxidase"/>
    <property type="match status" value="1"/>
</dbReference>
<comment type="caution">
    <text evidence="6">The sequence shown here is derived from an EMBL/GenBank/DDBJ whole genome shotgun (WGS) entry which is preliminary data.</text>
</comment>
<accession>A0A8X6PFJ7</accession>
<dbReference type="CDD" id="cd09823">
    <property type="entry name" value="peroxinectin_like"/>
    <property type="match status" value="1"/>
</dbReference>
<dbReference type="OrthoDB" id="823504at2759"/>
<dbReference type="PANTHER" id="PTHR11475">
    <property type="entry name" value="OXIDASE/PEROXIDASE"/>
    <property type="match status" value="1"/>
</dbReference>
<keyword evidence="5" id="KW-0479">Metal-binding</keyword>
<feature type="binding site" description="axial binding residue" evidence="5">
    <location>
        <position position="245"/>
    </location>
    <ligand>
        <name>heme b</name>
        <dbReference type="ChEBI" id="CHEBI:60344"/>
    </ligand>
    <ligandPart>
        <name>Fe</name>
        <dbReference type="ChEBI" id="CHEBI:18248"/>
    </ligandPart>
</feature>
<dbReference type="AlphaFoldDB" id="A0A8X6PFJ7"/>
<gene>
    <name evidence="6" type="primary">Pxt</name>
    <name evidence="6" type="ORF">NPIL_586161</name>
</gene>
<dbReference type="GO" id="GO:0006979">
    <property type="term" value="P:response to oxidative stress"/>
    <property type="evidence" value="ECO:0007669"/>
    <property type="project" value="InterPro"/>
</dbReference>
<dbReference type="SUPFAM" id="SSF48113">
    <property type="entry name" value="Heme-dependent peroxidases"/>
    <property type="match status" value="1"/>
</dbReference>
<dbReference type="Pfam" id="PF03098">
    <property type="entry name" value="An_peroxidase"/>
    <property type="match status" value="1"/>
</dbReference>
<proteinExistence type="predicted"/>
<protein>
    <submittedName>
        <fullName evidence="6">Chorion peroxidase</fullName>
    </submittedName>
</protein>
<name>A0A8X6PFJ7_NEPPI</name>
<dbReference type="PROSITE" id="PS50292">
    <property type="entry name" value="PEROXIDASE_3"/>
    <property type="match status" value="1"/>
</dbReference>
<keyword evidence="3 6" id="KW-0560">Oxidoreductase</keyword>
<dbReference type="Gene3D" id="1.10.640.10">
    <property type="entry name" value="Haem peroxidase domain superfamily, animal type"/>
    <property type="match status" value="1"/>
</dbReference>
<dbReference type="GO" id="GO:0004601">
    <property type="term" value="F:peroxidase activity"/>
    <property type="evidence" value="ECO:0007669"/>
    <property type="project" value="UniProtKB-KW"/>
</dbReference>
<keyword evidence="3 6" id="KW-0575">Peroxidase</keyword>
<dbReference type="EMBL" id="BMAW01115916">
    <property type="protein sequence ID" value="GFT68225.1"/>
    <property type="molecule type" value="Genomic_DNA"/>
</dbReference>
<comment type="subcellular location">
    <subcellularLocation>
        <location evidence="1">Secreted</location>
    </subcellularLocation>
</comment>
<dbReference type="InterPro" id="IPR019791">
    <property type="entry name" value="Haem_peroxidase_animal"/>
</dbReference>
<evidence type="ECO:0000256" key="2">
    <source>
        <dbReference type="ARBA" id="ARBA00022525"/>
    </source>
</evidence>
<evidence type="ECO:0000256" key="4">
    <source>
        <dbReference type="ARBA" id="ARBA00022729"/>
    </source>
</evidence>
<dbReference type="GO" id="GO:0005576">
    <property type="term" value="C:extracellular region"/>
    <property type="evidence" value="ECO:0007669"/>
    <property type="project" value="UniProtKB-SubCell"/>
</dbReference>
<evidence type="ECO:0000313" key="6">
    <source>
        <dbReference type="EMBL" id="GFT68225.1"/>
    </source>
</evidence>
<sequence length="466" mass="53641">MSFNSTDVRKRSIECCNTPSERRHYNCYPVDIPQDDPFYKFFDRRCMNFARSLAGLQPGCRLGPRWQINAISSYIDGNFIYGSNEEVASRLREFKGGRLKTSPLYRNLGLKDLLPMKTVDPDLGCIARPRNMYCFDAGDNRVNEQLQLAVMHVIMMREHNRLAEGLAHVNPHWDDETLYQEARHILSAEIQHVTYNEFLPIVLGHQIMKKYDLNPLPKGYYSGYSQKINAGIRAAFQASAYRFGHSLLPDVTERFNKFHEKIESIRLSRQLLQPYDLYKPGIVDTFILGLINQEAYRMDPAITTEVTNHLFEKPGDNFGMDLASINVQRAREHGLPGYNSFREYCGLPKIRDFYDLAGIIPNNTVHKYANLYKTVDDIDLWTIGIAEYPIPGAVVGPTFACLIGEQFANIRRGDRFWYENHGWPSAFSPEQLQEIRKLRLARILCDNADEMLTVQYSAMVMADPHS</sequence>
<keyword evidence="5" id="KW-0349">Heme</keyword>
<evidence type="ECO:0000256" key="5">
    <source>
        <dbReference type="PIRSR" id="PIRSR619791-2"/>
    </source>
</evidence>
<evidence type="ECO:0000256" key="3">
    <source>
        <dbReference type="ARBA" id="ARBA00022559"/>
    </source>
</evidence>